<comment type="catalytic activity">
    <reaction evidence="1">
        <text>ATP + protein L-histidine = ADP + protein N-phospho-L-histidine.</text>
        <dbReference type="EC" id="2.7.13.3"/>
    </reaction>
</comment>
<evidence type="ECO:0000256" key="1">
    <source>
        <dbReference type="ARBA" id="ARBA00000085"/>
    </source>
</evidence>
<dbReference type="RefSeq" id="WP_190834914.1">
    <property type="nucleotide sequence ID" value="NZ_CAWPPI010000086.1"/>
</dbReference>
<feature type="domain" description="Response regulatory" evidence="11">
    <location>
        <begin position="8"/>
        <end position="124"/>
    </location>
</feature>
<dbReference type="PANTHER" id="PTHR43065">
    <property type="entry name" value="SENSOR HISTIDINE KINASE"/>
    <property type="match status" value="1"/>
</dbReference>
<evidence type="ECO:0000259" key="10">
    <source>
        <dbReference type="PROSITE" id="PS50109"/>
    </source>
</evidence>
<sequence>MDSYAETTILIVDDSPTNSIFLLNLLQQAGFHSVIANSGESALKEIEAISPSLILLDVMLPEMDGFELCCRLKQVETTQDIPIIFMTSLDKTEDKVKGLSLGAVDYITKPLQKEDVLARVNVHLKLRNLNKKLEERTAELTLALNRLQTSQLQLIQSEKMSLLGQLVAGVAHEINNPVGSISANILYASTYVKEIIEHLRLYQQKSTDIQIAAHAKEIELEYLIEDLFNILVSMDRSAIRIKDISSSLRIFCRHDHEEMVSFDIHEGLDSTLLILKHRLDAIDKQPKIEVVKNYGNLPMVRCFPGPLNQVFMNLLVNAVDALRDSFRSDKINPQIIISTALNADYTNIIISIQDNGAGIPENILPHIFEYAFTTKPVGKGTGLGLAIAHQIIVEKHGGSLAVNSIPSEGAEFVIKLPI</sequence>
<dbReference type="InterPro" id="IPR011006">
    <property type="entry name" value="CheY-like_superfamily"/>
</dbReference>
<dbReference type="SUPFAM" id="SSF55874">
    <property type="entry name" value="ATPase domain of HSP90 chaperone/DNA topoisomerase II/histidine kinase"/>
    <property type="match status" value="1"/>
</dbReference>
<proteinExistence type="predicted"/>
<dbReference type="InterPro" id="IPR004358">
    <property type="entry name" value="Sig_transdc_His_kin-like_C"/>
</dbReference>
<dbReference type="Gene3D" id="3.40.50.2300">
    <property type="match status" value="1"/>
</dbReference>
<dbReference type="Proteomes" id="UP000629098">
    <property type="component" value="Unassembled WGS sequence"/>
</dbReference>
<evidence type="ECO:0000256" key="9">
    <source>
        <dbReference type="PROSITE-ProRule" id="PRU00169"/>
    </source>
</evidence>
<dbReference type="Pfam" id="PF00072">
    <property type="entry name" value="Response_reg"/>
    <property type="match status" value="1"/>
</dbReference>
<feature type="modified residue" description="4-aspartylphosphate" evidence="9">
    <location>
        <position position="57"/>
    </location>
</feature>
<gene>
    <name evidence="12" type="ORF">ICL16_28515</name>
</gene>
<dbReference type="Pfam" id="PF02518">
    <property type="entry name" value="HATPase_c"/>
    <property type="match status" value="1"/>
</dbReference>
<keyword evidence="13" id="KW-1185">Reference proteome</keyword>
<evidence type="ECO:0000256" key="7">
    <source>
        <dbReference type="ARBA" id="ARBA00022840"/>
    </source>
</evidence>
<dbReference type="CDD" id="cd19920">
    <property type="entry name" value="REC_PA4781-like"/>
    <property type="match status" value="1"/>
</dbReference>
<evidence type="ECO:0000256" key="6">
    <source>
        <dbReference type="ARBA" id="ARBA00022777"/>
    </source>
</evidence>
<dbReference type="PRINTS" id="PR00344">
    <property type="entry name" value="BCTRLSENSOR"/>
</dbReference>
<dbReference type="AlphaFoldDB" id="A0A8J6XFS9"/>
<dbReference type="EC" id="2.7.13.3" evidence="2"/>
<dbReference type="CDD" id="cd00082">
    <property type="entry name" value="HisKA"/>
    <property type="match status" value="1"/>
</dbReference>
<dbReference type="InterPro" id="IPR003661">
    <property type="entry name" value="HisK_dim/P_dom"/>
</dbReference>
<comment type="caution">
    <text evidence="12">The sequence shown here is derived from an EMBL/GenBank/DDBJ whole genome shotgun (WGS) entry which is preliminary data.</text>
</comment>
<keyword evidence="5" id="KW-0547">Nucleotide-binding</keyword>
<evidence type="ECO:0000256" key="4">
    <source>
        <dbReference type="ARBA" id="ARBA00022679"/>
    </source>
</evidence>
<dbReference type="GO" id="GO:0005524">
    <property type="term" value="F:ATP binding"/>
    <property type="evidence" value="ECO:0007669"/>
    <property type="project" value="UniProtKB-KW"/>
</dbReference>
<name>A0A8J6XFS9_9CYAN</name>
<evidence type="ECO:0000313" key="13">
    <source>
        <dbReference type="Proteomes" id="UP000629098"/>
    </source>
</evidence>
<feature type="domain" description="Histidine kinase" evidence="10">
    <location>
        <begin position="169"/>
        <end position="418"/>
    </location>
</feature>
<protein>
    <recommendedName>
        <fullName evidence="2">histidine kinase</fullName>
        <ecNumber evidence="2">2.7.13.3</ecNumber>
    </recommendedName>
</protein>
<dbReference type="PROSITE" id="PS50109">
    <property type="entry name" value="HIS_KIN"/>
    <property type="match status" value="1"/>
</dbReference>
<dbReference type="SMART" id="SM00448">
    <property type="entry name" value="REC"/>
    <property type="match status" value="1"/>
</dbReference>
<dbReference type="InterPro" id="IPR003594">
    <property type="entry name" value="HATPase_dom"/>
</dbReference>
<dbReference type="SMART" id="SM00387">
    <property type="entry name" value="HATPase_c"/>
    <property type="match status" value="1"/>
</dbReference>
<evidence type="ECO:0000313" key="12">
    <source>
        <dbReference type="EMBL" id="MBD2775895.1"/>
    </source>
</evidence>
<accession>A0A8J6XFS9</accession>
<evidence type="ECO:0000256" key="8">
    <source>
        <dbReference type="ARBA" id="ARBA00023012"/>
    </source>
</evidence>
<evidence type="ECO:0000256" key="3">
    <source>
        <dbReference type="ARBA" id="ARBA00022553"/>
    </source>
</evidence>
<dbReference type="PROSITE" id="PS50110">
    <property type="entry name" value="RESPONSE_REGULATORY"/>
    <property type="match status" value="1"/>
</dbReference>
<dbReference type="InterPro" id="IPR036890">
    <property type="entry name" value="HATPase_C_sf"/>
</dbReference>
<dbReference type="PANTHER" id="PTHR43065:SF10">
    <property type="entry name" value="PEROXIDE STRESS-ACTIVATED HISTIDINE KINASE MAK3"/>
    <property type="match status" value="1"/>
</dbReference>
<organism evidence="12 13">
    <name type="scientific">Iningainema tapete BLCC-T55</name>
    <dbReference type="NCBI Taxonomy" id="2748662"/>
    <lineage>
        <taxon>Bacteria</taxon>
        <taxon>Bacillati</taxon>
        <taxon>Cyanobacteriota</taxon>
        <taxon>Cyanophyceae</taxon>
        <taxon>Nostocales</taxon>
        <taxon>Scytonemataceae</taxon>
        <taxon>Iningainema tapete</taxon>
    </lineage>
</organism>
<dbReference type="Gene3D" id="3.30.565.10">
    <property type="entry name" value="Histidine kinase-like ATPase, C-terminal domain"/>
    <property type="match status" value="1"/>
</dbReference>
<keyword evidence="8" id="KW-0902">Two-component regulatory system</keyword>
<evidence type="ECO:0000256" key="2">
    <source>
        <dbReference type="ARBA" id="ARBA00012438"/>
    </source>
</evidence>
<dbReference type="Gene3D" id="1.10.287.130">
    <property type="match status" value="1"/>
</dbReference>
<keyword evidence="7" id="KW-0067">ATP-binding</keyword>
<evidence type="ECO:0000259" key="11">
    <source>
        <dbReference type="PROSITE" id="PS50110"/>
    </source>
</evidence>
<dbReference type="EMBL" id="JACXAE010000086">
    <property type="protein sequence ID" value="MBD2775895.1"/>
    <property type="molecule type" value="Genomic_DNA"/>
</dbReference>
<reference evidence="12" key="1">
    <citation type="submission" date="2020-09" db="EMBL/GenBank/DDBJ databases">
        <title>Iningainema tapete sp. nov. (Scytonemataceae, Cyanobacteria) from greenhouses in central Florida (USA) produces two types of nodularin with biosynthetic potential for microcystin-LR and anabaenopeptins.</title>
        <authorList>
            <person name="Berthold D.E."/>
            <person name="Lefler F.W."/>
            <person name="Huang I.-S."/>
            <person name="Abdulla H."/>
            <person name="Zimba P.V."/>
            <person name="Laughinghouse H.D. IV."/>
        </authorList>
    </citation>
    <scope>NUCLEOTIDE SEQUENCE</scope>
    <source>
        <strain evidence="12">BLCCT55</strain>
    </source>
</reference>
<dbReference type="SUPFAM" id="SSF52172">
    <property type="entry name" value="CheY-like"/>
    <property type="match status" value="1"/>
</dbReference>
<evidence type="ECO:0000256" key="5">
    <source>
        <dbReference type="ARBA" id="ARBA00022741"/>
    </source>
</evidence>
<dbReference type="GO" id="GO:0000155">
    <property type="term" value="F:phosphorelay sensor kinase activity"/>
    <property type="evidence" value="ECO:0007669"/>
    <property type="project" value="InterPro"/>
</dbReference>
<keyword evidence="4" id="KW-0808">Transferase</keyword>
<keyword evidence="3 9" id="KW-0597">Phosphoprotein</keyword>
<dbReference type="InterPro" id="IPR005467">
    <property type="entry name" value="His_kinase_dom"/>
</dbReference>
<keyword evidence="6" id="KW-0418">Kinase</keyword>
<dbReference type="InterPro" id="IPR001789">
    <property type="entry name" value="Sig_transdc_resp-reg_receiver"/>
</dbReference>